<dbReference type="PANTHER" id="PTHR23360:SF5">
    <property type="entry name" value="G-PROTEIN COUPLED RECEPTORS FAMILY 1 PROFILE DOMAIN-CONTAINING PROTEIN"/>
    <property type="match status" value="1"/>
</dbReference>
<dbReference type="Pfam" id="PF10320">
    <property type="entry name" value="7TM_GPCR_Srsx"/>
    <property type="match status" value="1"/>
</dbReference>
<keyword evidence="4 5" id="KW-0472">Membrane</keyword>
<dbReference type="InterPro" id="IPR047130">
    <property type="entry name" value="7TM_GPCR_Srsx_nematod"/>
</dbReference>
<evidence type="ECO:0000256" key="4">
    <source>
        <dbReference type="ARBA" id="ARBA00023136"/>
    </source>
</evidence>
<evidence type="ECO:0000313" key="6">
    <source>
        <dbReference type="EMBL" id="CAD5235258.1"/>
    </source>
</evidence>
<comment type="subcellular location">
    <subcellularLocation>
        <location evidence="1">Membrane</location>
    </subcellularLocation>
</comment>
<dbReference type="SMART" id="SM01381">
    <property type="entry name" value="7TM_GPCR_Srsx"/>
    <property type="match status" value="1"/>
</dbReference>
<dbReference type="GO" id="GO:0016020">
    <property type="term" value="C:membrane"/>
    <property type="evidence" value="ECO:0007669"/>
    <property type="project" value="UniProtKB-SubCell"/>
</dbReference>
<protein>
    <submittedName>
        <fullName evidence="6">(pine wood nematode) hypothetical protein</fullName>
    </submittedName>
</protein>
<feature type="transmembrane region" description="Helical" evidence="5">
    <location>
        <begin position="37"/>
        <end position="61"/>
    </location>
</feature>
<reference evidence="10" key="1">
    <citation type="submission" date="2016-11" db="UniProtKB">
        <authorList>
            <consortium name="WormBaseParasite"/>
        </authorList>
    </citation>
    <scope>IDENTIFICATION</scope>
</reference>
<evidence type="ECO:0000256" key="3">
    <source>
        <dbReference type="ARBA" id="ARBA00022989"/>
    </source>
</evidence>
<dbReference type="Proteomes" id="UP000582659">
    <property type="component" value="Unassembled WGS sequence"/>
</dbReference>
<dbReference type="GO" id="GO:0004930">
    <property type="term" value="F:G protein-coupled receptor activity"/>
    <property type="evidence" value="ECO:0007669"/>
    <property type="project" value="InterPro"/>
</dbReference>
<keyword evidence="9" id="KW-1185">Reference proteome</keyword>
<dbReference type="Proteomes" id="UP000659654">
    <property type="component" value="Unassembled WGS sequence"/>
</dbReference>
<accession>A0A1I7RK33</accession>
<reference evidence="7" key="2">
    <citation type="submission" date="2020-08" db="EMBL/GenBank/DDBJ databases">
        <authorList>
            <person name="Kikuchi T."/>
        </authorList>
    </citation>
    <scope>NUCLEOTIDE SEQUENCE</scope>
    <source>
        <strain evidence="6">Ka4C1</strain>
    </source>
</reference>
<keyword evidence="2 5" id="KW-0812">Transmembrane</keyword>
<dbReference type="Proteomes" id="UP000095284">
    <property type="component" value="Unplaced"/>
</dbReference>
<sequence>MANATNAVTSNLPLNTNHKDFWGFPYEQNLSNPFSQYAFFLNGATISIMMTFFVGIDRLIGVSMPTTYRQLNYALYFSVIGTITGALCAYTLYLAWMHVYTPYGGEPVMCVIIDALGGEAQTFWFDLCITVNFLSVVIYTIVWITLKFKTGTSDAMKKVFKSLLVMMCFVFFGWMMNAFVRSILLPYCGIPVSQWFYYSDYFGLCANIASTSNIFILYTFSAEYRATFEKLLPFLARKKSGKFNSEPSKISPVPSKTAF</sequence>
<feature type="transmembrane region" description="Helical" evidence="5">
    <location>
        <begin position="73"/>
        <end position="96"/>
    </location>
</feature>
<name>A0A1I7RK33_BURXY</name>
<dbReference type="AlphaFoldDB" id="A0A1I7RK33"/>
<dbReference type="EMBL" id="CAJFDI010000006">
    <property type="protein sequence ID" value="CAD5235258.1"/>
    <property type="molecule type" value="Genomic_DNA"/>
</dbReference>
<organism evidence="8 10">
    <name type="scientific">Bursaphelenchus xylophilus</name>
    <name type="common">Pinewood nematode worm</name>
    <name type="synonym">Aphelenchoides xylophilus</name>
    <dbReference type="NCBI Taxonomy" id="6326"/>
    <lineage>
        <taxon>Eukaryota</taxon>
        <taxon>Metazoa</taxon>
        <taxon>Ecdysozoa</taxon>
        <taxon>Nematoda</taxon>
        <taxon>Chromadorea</taxon>
        <taxon>Rhabditida</taxon>
        <taxon>Tylenchina</taxon>
        <taxon>Tylenchomorpha</taxon>
        <taxon>Aphelenchoidea</taxon>
        <taxon>Aphelenchoididae</taxon>
        <taxon>Bursaphelenchus</taxon>
    </lineage>
</organism>
<evidence type="ECO:0000256" key="2">
    <source>
        <dbReference type="ARBA" id="ARBA00022692"/>
    </source>
</evidence>
<dbReference type="InterPro" id="IPR019424">
    <property type="entry name" value="7TM_GPCR_Srsx"/>
</dbReference>
<dbReference type="WBParaSite" id="BXY_0106500.1">
    <property type="protein sequence ID" value="BXY_0106500.1"/>
    <property type="gene ID" value="BXY_0106500"/>
</dbReference>
<dbReference type="PANTHER" id="PTHR23360">
    <property type="entry name" value="G-PROTEIN COUPLED RECEPTORS FAMILY 1 PROFILE DOMAIN-CONTAINING PROTEIN-RELATED"/>
    <property type="match status" value="1"/>
</dbReference>
<feature type="transmembrane region" description="Helical" evidence="5">
    <location>
        <begin position="201"/>
        <end position="220"/>
    </location>
</feature>
<evidence type="ECO:0000313" key="9">
    <source>
        <dbReference type="Proteomes" id="UP000659654"/>
    </source>
</evidence>
<dbReference type="SUPFAM" id="SSF81321">
    <property type="entry name" value="Family A G protein-coupled receptor-like"/>
    <property type="match status" value="1"/>
</dbReference>
<dbReference type="OrthoDB" id="5820127at2759"/>
<keyword evidence="3 5" id="KW-1133">Transmembrane helix</keyword>
<evidence type="ECO:0000256" key="5">
    <source>
        <dbReference type="SAM" id="Phobius"/>
    </source>
</evidence>
<gene>
    <name evidence="6" type="ORF">BXYJ_LOCUS15349</name>
</gene>
<evidence type="ECO:0000313" key="8">
    <source>
        <dbReference type="Proteomes" id="UP000095284"/>
    </source>
</evidence>
<evidence type="ECO:0000313" key="7">
    <source>
        <dbReference type="EMBL" id="CAG9131541.1"/>
    </source>
</evidence>
<feature type="transmembrane region" description="Helical" evidence="5">
    <location>
        <begin position="158"/>
        <end position="176"/>
    </location>
</feature>
<dbReference type="eggNOG" id="ENOG502SVR2">
    <property type="taxonomic scope" value="Eukaryota"/>
</dbReference>
<evidence type="ECO:0000256" key="1">
    <source>
        <dbReference type="ARBA" id="ARBA00004370"/>
    </source>
</evidence>
<feature type="transmembrane region" description="Helical" evidence="5">
    <location>
        <begin position="123"/>
        <end position="146"/>
    </location>
</feature>
<dbReference type="EMBL" id="CAJFCV020000006">
    <property type="protein sequence ID" value="CAG9131541.1"/>
    <property type="molecule type" value="Genomic_DNA"/>
</dbReference>
<dbReference type="InterPro" id="IPR000276">
    <property type="entry name" value="GPCR_Rhodpsn"/>
</dbReference>
<proteinExistence type="predicted"/>
<dbReference type="Gene3D" id="1.20.1070.10">
    <property type="entry name" value="Rhodopsin 7-helix transmembrane proteins"/>
    <property type="match status" value="1"/>
</dbReference>
<evidence type="ECO:0000313" key="10">
    <source>
        <dbReference type="WBParaSite" id="BXY_0106500.1"/>
    </source>
</evidence>